<sequence>MKNWGLWLIIGIISLLGGFFALANPLAATFSATLLAGYMFMVVGALTMVSAFQTEGWGGRIWAILFGLVMLFLGFHIVGEPLKGTLTLTFAAAILLLAAGIFRILMAFAVDGGQVRMILIISGIISLLLGGMILANFPQSATVVLGLFLAIELISNGVSLIVLSLASRKAA</sequence>
<evidence type="ECO:0000313" key="3">
    <source>
        <dbReference type="Proteomes" id="UP000193061"/>
    </source>
</evidence>
<feature type="transmembrane region" description="Helical" evidence="1">
    <location>
        <begin position="143"/>
        <end position="166"/>
    </location>
</feature>
<dbReference type="PANTHER" id="PTHR34989">
    <property type="entry name" value="PROTEIN HDED"/>
    <property type="match status" value="1"/>
</dbReference>
<keyword evidence="3" id="KW-1185">Reference proteome</keyword>
<dbReference type="GO" id="GO:0005886">
    <property type="term" value="C:plasma membrane"/>
    <property type="evidence" value="ECO:0007669"/>
    <property type="project" value="TreeGrafter"/>
</dbReference>
<proteinExistence type="predicted"/>
<evidence type="ECO:0000313" key="2">
    <source>
        <dbReference type="EMBL" id="SLN28654.1"/>
    </source>
</evidence>
<protein>
    <submittedName>
        <fullName evidence="2">Acid-resistance membrane protein</fullName>
    </submittedName>
</protein>
<feature type="transmembrane region" description="Helical" evidence="1">
    <location>
        <begin position="29"/>
        <end position="49"/>
    </location>
</feature>
<reference evidence="2 3" key="1">
    <citation type="submission" date="2017-03" db="EMBL/GenBank/DDBJ databases">
        <authorList>
            <person name="Afonso C.L."/>
            <person name="Miller P.J."/>
            <person name="Scott M.A."/>
            <person name="Spackman E."/>
            <person name="Goraichik I."/>
            <person name="Dimitrov K.M."/>
            <person name="Suarez D.L."/>
            <person name="Swayne D.E."/>
        </authorList>
    </citation>
    <scope>NUCLEOTIDE SEQUENCE [LARGE SCALE GENOMIC DNA]</scope>
    <source>
        <strain evidence="2 3">CECT 7450</strain>
    </source>
</reference>
<feature type="transmembrane region" description="Helical" evidence="1">
    <location>
        <begin position="117"/>
        <end position="137"/>
    </location>
</feature>
<dbReference type="PANTHER" id="PTHR34989:SF1">
    <property type="entry name" value="PROTEIN HDED"/>
    <property type="match status" value="1"/>
</dbReference>
<feature type="transmembrane region" description="Helical" evidence="1">
    <location>
        <begin position="5"/>
        <end position="23"/>
    </location>
</feature>
<dbReference type="Proteomes" id="UP000193061">
    <property type="component" value="Unassembled WGS sequence"/>
</dbReference>
<keyword evidence="1" id="KW-0472">Membrane</keyword>
<dbReference type="EMBL" id="FWFX01000003">
    <property type="protein sequence ID" value="SLN28654.1"/>
    <property type="molecule type" value="Genomic_DNA"/>
</dbReference>
<accession>A0A1X6YRK2</accession>
<dbReference type="RefSeq" id="WP_159454007.1">
    <property type="nucleotide sequence ID" value="NZ_FWFX01000003.1"/>
</dbReference>
<feature type="transmembrane region" description="Helical" evidence="1">
    <location>
        <begin position="85"/>
        <end position="105"/>
    </location>
</feature>
<organism evidence="2 3">
    <name type="scientific">Roseovarius albus</name>
    <dbReference type="NCBI Taxonomy" id="1247867"/>
    <lineage>
        <taxon>Bacteria</taxon>
        <taxon>Pseudomonadati</taxon>
        <taxon>Pseudomonadota</taxon>
        <taxon>Alphaproteobacteria</taxon>
        <taxon>Rhodobacterales</taxon>
        <taxon>Roseobacteraceae</taxon>
        <taxon>Roseovarius</taxon>
    </lineage>
</organism>
<keyword evidence="1" id="KW-1133">Transmembrane helix</keyword>
<dbReference type="OrthoDB" id="5678253at2"/>
<dbReference type="InterPro" id="IPR052712">
    <property type="entry name" value="Acid_resist_chaperone_HdeD"/>
</dbReference>
<name>A0A1X6YRK2_9RHOB</name>
<dbReference type="Pfam" id="PF03729">
    <property type="entry name" value="DUF308"/>
    <property type="match status" value="1"/>
</dbReference>
<dbReference type="AlphaFoldDB" id="A0A1X6YRK2"/>
<gene>
    <name evidence="2" type="ORF">ROA7450_01192</name>
</gene>
<feature type="transmembrane region" description="Helical" evidence="1">
    <location>
        <begin position="61"/>
        <end position="79"/>
    </location>
</feature>
<evidence type="ECO:0000256" key="1">
    <source>
        <dbReference type="SAM" id="Phobius"/>
    </source>
</evidence>
<dbReference type="InterPro" id="IPR005325">
    <property type="entry name" value="DUF308_memb"/>
</dbReference>
<keyword evidence="1" id="KW-0812">Transmembrane</keyword>